<feature type="compositionally biased region" description="Basic residues" evidence="1">
    <location>
        <begin position="22"/>
        <end position="31"/>
    </location>
</feature>
<keyword evidence="3" id="KW-1185">Reference proteome</keyword>
<feature type="compositionally biased region" description="Basic and acidic residues" evidence="1">
    <location>
        <begin position="174"/>
        <end position="186"/>
    </location>
</feature>
<dbReference type="Proteomes" id="UP000682877">
    <property type="component" value="Chromosome 6"/>
</dbReference>
<reference evidence="2" key="1">
    <citation type="submission" date="2021-01" db="EMBL/GenBank/DDBJ databases">
        <authorList>
            <person name="Bezrukov I."/>
        </authorList>
    </citation>
    <scope>NUCLEOTIDE SEQUENCE</scope>
</reference>
<organism evidence="2 3">
    <name type="scientific">Arabidopsis arenosa</name>
    <name type="common">Sand rock-cress</name>
    <name type="synonym">Cardaminopsis arenosa</name>
    <dbReference type="NCBI Taxonomy" id="38785"/>
    <lineage>
        <taxon>Eukaryota</taxon>
        <taxon>Viridiplantae</taxon>
        <taxon>Streptophyta</taxon>
        <taxon>Embryophyta</taxon>
        <taxon>Tracheophyta</taxon>
        <taxon>Spermatophyta</taxon>
        <taxon>Magnoliopsida</taxon>
        <taxon>eudicotyledons</taxon>
        <taxon>Gunneridae</taxon>
        <taxon>Pentapetalae</taxon>
        <taxon>rosids</taxon>
        <taxon>malvids</taxon>
        <taxon>Brassicales</taxon>
        <taxon>Brassicaceae</taxon>
        <taxon>Camelineae</taxon>
        <taxon>Arabidopsis</taxon>
    </lineage>
</organism>
<feature type="region of interest" description="Disordered" evidence="1">
    <location>
        <begin position="84"/>
        <end position="190"/>
    </location>
</feature>
<dbReference type="EMBL" id="LR999456">
    <property type="protein sequence ID" value="CAE6143253.1"/>
    <property type="molecule type" value="Genomic_DNA"/>
</dbReference>
<accession>A0A8S2ARN8</accession>
<evidence type="ECO:0000313" key="3">
    <source>
        <dbReference type="Proteomes" id="UP000682877"/>
    </source>
</evidence>
<evidence type="ECO:0000256" key="1">
    <source>
        <dbReference type="SAM" id="MobiDB-lite"/>
    </source>
</evidence>
<gene>
    <name evidence="2" type="ORF">AARE701A_LOCUS17165</name>
</gene>
<feature type="compositionally biased region" description="Acidic residues" evidence="1">
    <location>
        <begin position="117"/>
        <end position="129"/>
    </location>
</feature>
<feature type="compositionally biased region" description="Acidic residues" evidence="1">
    <location>
        <begin position="36"/>
        <end position="57"/>
    </location>
</feature>
<feature type="region of interest" description="Disordered" evidence="1">
    <location>
        <begin position="1"/>
        <end position="57"/>
    </location>
</feature>
<dbReference type="AlphaFoldDB" id="A0A8S2ARN8"/>
<evidence type="ECO:0000313" key="2">
    <source>
        <dbReference type="EMBL" id="CAE6143253.1"/>
    </source>
</evidence>
<protein>
    <submittedName>
        <fullName evidence="2">Uncharacterized protein</fullName>
    </submittedName>
</protein>
<name>A0A8S2ARN8_ARAAE</name>
<feature type="compositionally biased region" description="Gly residues" evidence="1">
    <location>
        <begin position="104"/>
        <end position="116"/>
    </location>
</feature>
<sequence length="216" mass="22802">MVVGDEVQAPPAEGVSETARGPGRRRKRRKVRALEVDEDPENEPDPVPDKEDDCAVYGDEDCDAVDDAVGGDDVDAGVETQVDVAAGEGNDDNGGVDATSGGVDATGGGVDATGGGDSDDDAAAVEEDMNFNISEDFPEAVRGDEAASDSDSGDDIWDEDKIPDPLSSDDEDEDKAREEEAGRGSDDPEVLLELEKTYNSPEDFKLALLMYSLKTR</sequence>
<proteinExistence type="predicted"/>
<feature type="compositionally biased region" description="Acidic residues" evidence="1">
    <location>
        <begin position="146"/>
        <end position="158"/>
    </location>
</feature>